<organism evidence="1 2">
    <name type="scientific">Iris pallida</name>
    <name type="common">Sweet iris</name>
    <dbReference type="NCBI Taxonomy" id="29817"/>
    <lineage>
        <taxon>Eukaryota</taxon>
        <taxon>Viridiplantae</taxon>
        <taxon>Streptophyta</taxon>
        <taxon>Embryophyta</taxon>
        <taxon>Tracheophyta</taxon>
        <taxon>Spermatophyta</taxon>
        <taxon>Magnoliopsida</taxon>
        <taxon>Liliopsida</taxon>
        <taxon>Asparagales</taxon>
        <taxon>Iridaceae</taxon>
        <taxon>Iridoideae</taxon>
        <taxon>Irideae</taxon>
        <taxon>Iris</taxon>
    </lineage>
</organism>
<comment type="caution">
    <text evidence="1">The sequence shown here is derived from an EMBL/GenBank/DDBJ whole genome shotgun (WGS) entry which is preliminary data.</text>
</comment>
<reference evidence="1" key="2">
    <citation type="submission" date="2023-04" db="EMBL/GenBank/DDBJ databases">
        <authorList>
            <person name="Bruccoleri R.E."/>
            <person name="Oakeley E.J."/>
            <person name="Faust A.-M."/>
            <person name="Dessus-Babus S."/>
            <person name="Altorfer M."/>
            <person name="Burckhardt D."/>
            <person name="Oertli M."/>
            <person name="Naumann U."/>
            <person name="Petersen F."/>
            <person name="Wong J."/>
        </authorList>
    </citation>
    <scope>NUCLEOTIDE SEQUENCE</scope>
    <source>
        <strain evidence="1">GSM-AAB239-AS_SAM_17_03QT</strain>
        <tissue evidence="1">Leaf</tissue>
    </source>
</reference>
<reference evidence="1" key="1">
    <citation type="journal article" date="2023" name="GigaByte">
        <title>Genome assembly of the bearded iris, Iris pallida Lam.</title>
        <authorList>
            <person name="Bruccoleri R.E."/>
            <person name="Oakeley E.J."/>
            <person name="Faust A.M.E."/>
            <person name="Altorfer M."/>
            <person name="Dessus-Babus S."/>
            <person name="Burckhardt D."/>
            <person name="Oertli M."/>
            <person name="Naumann U."/>
            <person name="Petersen F."/>
            <person name="Wong J."/>
        </authorList>
    </citation>
    <scope>NUCLEOTIDE SEQUENCE</scope>
    <source>
        <strain evidence="1">GSM-AAB239-AS_SAM_17_03QT</strain>
    </source>
</reference>
<name>A0AAX6HQJ2_IRIPA</name>
<dbReference type="Proteomes" id="UP001140949">
    <property type="component" value="Unassembled WGS sequence"/>
</dbReference>
<protein>
    <submittedName>
        <fullName evidence="1">Photosystem II protein K (Chloroplast)</fullName>
    </submittedName>
</protein>
<accession>A0AAX6HQJ2</accession>
<evidence type="ECO:0000313" key="1">
    <source>
        <dbReference type="EMBL" id="KAJ6842565.1"/>
    </source>
</evidence>
<keyword evidence="2" id="KW-1185">Reference proteome</keyword>
<evidence type="ECO:0000313" key="2">
    <source>
        <dbReference type="Proteomes" id="UP001140949"/>
    </source>
</evidence>
<proteinExistence type="predicted"/>
<sequence>MTQKGRKFLYNIDSHTSSSIKVYFILYEVKKRSGSICFSYLFFLGFRSFKTNDKISIKNYVLFSFHILCGIEIRPLFSLDFLWGKE</sequence>
<gene>
    <name evidence="1" type="ORF">M6B38_300910</name>
</gene>
<dbReference type="EMBL" id="JANAVB010007534">
    <property type="protein sequence ID" value="KAJ6842565.1"/>
    <property type="molecule type" value="Genomic_DNA"/>
</dbReference>
<dbReference type="AlphaFoldDB" id="A0AAX6HQJ2"/>